<dbReference type="InterPro" id="IPR013655">
    <property type="entry name" value="PAS_fold_3"/>
</dbReference>
<dbReference type="AlphaFoldDB" id="A0A7S3P514"/>
<dbReference type="PROSITE" id="PS50109">
    <property type="entry name" value="HIS_KIN"/>
    <property type="match status" value="1"/>
</dbReference>
<dbReference type="SUPFAM" id="SSF55785">
    <property type="entry name" value="PYP-like sensor domain (PAS domain)"/>
    <property type="match status" value="1"/>
</dbReference>
<dbReference type="InterPro" id="IPR035965">
    <property type="entry name" value="PAS-like_dom_sf"/>
</dbReference>
<dbReference type="FunFam" id="3.30.450.20:FF:000099">
    <property type="entry name" value="Sensory box sensor histidine kinase"/>
    <property type="match status" value="1"/>
</dbReference>
<keyword evidence="6" id="KW-0175">Coiled coil</keyword>
<feature type="domain" description="Histidine kinase" evidence="7">
    <location>
        <begin position="268"/>
        <end position="528"/>
    </location>
</feature>
<dbReference type="PANTHER" id="PTHR43304:SF1">
    <property type="entry name" value="PAC DOMAIN-CONTAINING PROTEIN"/>
    <property type="match status" value="1"/>
</dbReference>
<dbReference type="PROSITE" id="PS50113">
    <property type="entry name" value="PAC"/>
    <property type="match status" value="1"/>
</dbReference>
<dbReference type="InterPro" id="IPR000014">
    <property type="entry name" value="PAS"/>
</dbReference>
<evidence type="ECO:0000313" key="9">
    <source>
        <dbReference type="EMBL" id="CAE0403823.1"/>
    </source>
</evidence>
<dbReference type="Pfam" id="PF08447">
    <property type="entry name" value="PAS_3"/>
    <property type="match status" value="1"/>
</dbReference>
<dbReference type="CDD" id="cd00082">
    <property type="entry name" value="HisKA"/>
    <property type="match status" value="1"/>
</dbReference>
<dbReference type="Gene3D" id="3.30.565.10">
    <property type="entry name" value="Histidine kinase-like ATPase, C-terminal domain"/>
    <property type="match status" value="1"/>
</dbReference>
<evidence type="ECO:0000256" key="3">
    <source>
        <dbReference type="ARBA" id="ARBA00022553"/>
    </source>
</evidence>
<dbReference type="PRINTS" id="PR00344">
    <property type="entry name" value="BCTRLSENSOR"/>
</dbReference>
<keyword evidence="3" id="KW-0597">Phosphoprotein</keyword>
<dbReference type="InterPro" id="IPR001610">
    <property type="entry name" value="PAC"/>
</dbReference>
<evidence type="ECO:0000259" key="8">
    <source>
        <dbReference type="PROSITE" id="PS50113"/>
    </source>
</evidence>
<dbReference type="CDD" id="cd00130">
    <property type="entry name" value="PAS"/>
    <property type="match status" value="1"/>
</dbReference>
<comment type="catalytic activity">
    <reaction evidence="1">
        <text>ATP + protein L-histidine = ADP + protein N-phospho-L-histidine.</text>
        <dbReference type="EC" id="2.7.13.3"/>
    </reaction>
</comment>
<dbReference type="InterPro" id="IPR052162">
    <property type="entry name" value="Sensor_kinase/Photoreceptor"/>
</dbReference>
<accession>A0A7S3P514</accession>
<dbReference type="InterPro" id="IPR000700">
    <property type="entry name" value="PAS-assoc_C"/>
</dbReference>
<evidence type="ECO:0000259" key="7">
    <source>
        <dbReference type="PROSITE" id="PS50109"/>
    </source>
</evidence>
<dbReference type="SMART" id="SM00387">
    <property type="entry name" value="HATPase_c"/>
    <property type="match status" value="1"/>
</dbReference>
<feature type="domain" description="PAC" evidence="8">
    <location>
        <begin position="205"/>
        <end position="257"/>
    </location>
</feature>
<keyword evidence="4" id="KW-0808">Transferase</keyword>
<organism evidence="9">
    <name type="scientific">Amphora coffeiformis</name>
    <dbReference type="NCBI Taxonomy" id="265554"/>
    <lineage>
        <taxon>Eukaryota</taxon>
        <taxon>Sar</taxon>
        <taxon>Stramenopiles</taxon>
        <taxon>Ochrophyta</taxon>
        <taxon>Bacillariophyta</taxon>
        <taxon>Bacillariophyceae</taxon>
        <taxon>Bacillariophycidae</taxon>
        <taxon>Thalassiophysales</taxon>
        <taxon>Catenulaceae</taxon>
        <taxon>Amphora</taxon>
    </lineage>
</organism>
<gene>
    <name evidence="9" type="ORF">ACOF00016_LOCUS2011</name>
</gene>
<evidence type="ECO:0000256" key="2">
    <source>
        <dbReference type="ARBA" id="ARBA00012438"/>
    </source>
</evidence>
<dbReference type="InterPro" id="IPR036097">
    <property type="entry name" value="HisK_dim/P_sf"/>
</dbReference>
<dbReference type="InterPro" id="IPR003661">
    <property type="entry name" value="HisK_dim/P_dom"/>
</dbReference>
<feature type="coiled-coil region" evidence="6">
    <location>
        <begin position="98"/>
        <end position="135"/>
    </location>
</feature>
<dbReference type="NCBIfam" id="TIGR00229">
    <property type="entry name" value="sensory_box"/>
    <property type="match status" value="1"/>
</dbReference>
<evidence type="ECO:0000256" key="6">
    <source>
        <dbReference type="SAM" id="Coils"/>
    </source>
</evidence>
<dbReference type="EMBL" id="HBIM01002295">
    <property type="protein sequence ID" value="CAE0403823.1"/>
    <property type="molecule type" value="Transcribed_RNA"/>
</dbReference>
<proteinExistence type="predicted"/>
<evidence type="ECO:0000256" key="4">
    <source>
        <dbReference type="ARBA" id="ARBA00022679"/>
    </source>
</evidence>
<evidence type="ECO:0000256" key="5">
    <source>
        <dbReference type="ARBA" id="ARBA00022777"/>
    </source>
</evidence>
<dbReference type="SUPFAM" id="SSF47384">
    <property type="entry name" value="Homodimeric domain of signal transducing histidine kinase"/>
    <property type="match status" value="1"/>
</dbReference>
<dbReference type="PANTHER" id="PTHR43304">
    <property type="entry name" value="PHYTOCHROME-LIKE PROTEIN CPH1"/>
    <property type="match status" value="1"/>
</dbReference>
<keyword evidence="5" id="KW-0418">Kinase</keyword>
<dbReference type="EC" id="2.7.13.3" evidence="2"/>
<dbReference type="SUPFAM" id="SSF55874">
    <property type="entry name" value="ATPase domain of HSP90 chaperone/DNA topoisomerase II/histidine kinase"/>
    <property type="match status" value="1"/>
</dbReference>
<dbReference type="InterPro" id="IPR003594">
    <property type="entry name" value="HATPase_dom"/>
</dbReference>
<sequence length="549" mass="61388">MHRVQRLSDCRVLATQLEHMAVTDEGCEPVCETAMTMNDGKAMSSLLSPMSPQALVQNSSINTSKTSSGSCCCSCHDRDDFVTTTAAAGDGVGQAATGALMRSNYEAAMERIQQLEQENARLRETHVEIHQAKELYLKVLEDFPALIWRSGLDKMCDYFNRTWLEWTGKTTEQEMGIGWASGVHPDDFDECLNIYTTAFDARQAFCMEYRLTNKYGEYRWIRDYGRPFHDLDGTFLGYIGSCYDITENKNNEHHMATMHKTKDKLFDLVTHDLRHPVATCVALSEFLQENQQGLGAQELRDISLQLHHDARHTLELVDKLLQWTNQQQPQPGSGAILTSFKPQLLMSQDLFRQVLSEVNLCAKAKKIRVQAGGCLGGLDRSPRSSMDGLAGAGVHKENEEGHRQVVENVMIVADKDMILTVLRNLVMNSIKFTHPGGFIDLTAQKLDTETILLSVMDTGVGMSEEDRVKLFSEPSSRPPRRGTGNELGSGMGTVLCRDFVERHGGKIWVAESTPHHGTCIQMTLPASMAQFKQPKSDVAKRIYYKLGVV</sequence>
<evidence type="ECO:0000256" key="1">
    <source>
        <dbReference type="ARBA" id="ARBA00000085"/>
    </source>
</evidence>
<dbReference type="SMART" id="SM00388">
    <property type="entry name" value="HisKA"/>
    <property type="match status" value="1"/>
</dbReference>
<dbReference type="InterPro" id="IPR004358">
    <property type="entry name" value="Sig_transdc_His_kin-like_C"/>
</dbReference>
<dbReference type="Pfam" id="PF02518">
    <property type="entry name" value="HATPase_c"/>
    <property type="match status" value="1"/>
</dbReference>
<dbReference type="Gene3D" id="1.10.287.130">
    <property type="match status" value="1"/>
</dbReference>
<dbReference type="SMART" id="SM00086">
    <property type="entry name" value="PAC"/>
    <property type="match status" value="1"/>
</dbReference>
<reference evidence="9" key="1">
    <citation type="submission" date="2021-01" db="EMBL/GenBank/DDBJ databases">
        <authorList>
            <person name="Corre E."/>
            <person name="Pelletier E."/>
            <person name="Niang G."/>
            <person name="Scheremetjew M."/>
            <person name="Finn R."/>
            <person name="Kale V."/>
            <person name="Holt S."/>
            <person name="Cochrane G."/>
            <person name="Meng A."/>
            <person name="Brown T."/>
            <person name="Cohen L."/>
        </authorList>
    </citation>
    <scope>NUCLEOTIDE SEQUENCE</scope>
    <source>
        <strain evidence="9">CCMP127</strain>
    </source>
</reference>
<protein>
    <recommendedName>
        <fullName evidence="2">histidine kinase</fullName>
        <ecNumber evidence="2">2.7.13.3</ecNumber>
    </recommendedName>
</protein>
<dbReference type="InterPro" id="IPR005467">
    <property type="entry name" value="His_kinase_dom"/>
</dbReference>
<dbReference type="GO" id="GO:0000155">
    <property type="term" value="F:phosphorelay sensor kinase activity"/>
    <property type="evidence" value="ECO:0007669"/>
    <property type="project" value="InterPro"/>
</dbReference>
<dbReference type="Gene3D" id="3.30.450.20">
    <property type="entry name" value="PAS domain"/>
    <property type="match status" value="1"/>
</dbReference>
<dbReference type="InterPro" id="IPR036890">
    <property type="entry name" value="HATPase_C_sf"/>
</dbReference>
<name>A0A7S3P514_9STRA</name>